<feature type="compositionally biased region" description="Basic residues" evidence="1">
    <location>
        <begin position="1"/>
        <end position="20"/>
    </location>
</feature>
<dbReference type="AlphaFoldDB" id="A0A9J6G9C6"/>
<comment type="caution">
    <text evidence="2">The sequence shown here is derived from an EMBL/GenBank/DDBJ whole genome shotgun (WGS) entry which is preliminary data.</text>
</comment>
<reference evidence="2 3" key="1">
    <citation type="journal article" date="2020" name="Cell">
        <title>Large-Scale Comparative Analyses of Tick Genomes Elucidate Their Genetic Diversity and Vector Capacities.</title>
        <authorList>
            <consortium name="Tick Genome and Microbiome Consortium (TIGMIC)"/>
            <person name="Jia N."/>
            <person name="Wang J."/>
            <person name="Shi W."/>
            <person name="Du L."/>
            <person name="Sun Y."/>
            <person name="Zhan W."/>
            <person name="Jiang J.F."/>
            <person name="Wang Q."/>
            <person name="Zhang B."/>
            <person name="Ji P."/>
            <person name="Bell-Sakyi L."/>
            <person name="Cui X.M."/>
            <person name="Yuan T.T."/>
            <person name="Jiang B.G."/>
            <person name="Yang W.F."/>
            <person name="Lam T.T."/>
            <person name="Chang Q.C."/>
            <person name="Ding S.J."/>
            <person name="Wang X.J."/>
            <person name="Zhu J.G."/>
            <person name="Ruan X.D."/>
            <person name="Zhao L."/>
            <person name="Wei J.T."/>
            <person name="Ye R.Z."/>
            <person name="Que T.C."/>
            <person name="Du C.H."/>
            <person name="Zhou Y.H."/>
            <person name="Cheng J.X."/>
            <person name="Dai P.F."/>
            <person name="Guo W.B."/>
            <person name="Han X.H."/>
            <person name="Huang E.J."/>
            <person name="Li L.F."/>
            <person name="Wei W."/>
            <person name="Gao Y.C."/>
            <person name="Liu J.Z."/>
            <person name="Shao H.Z."/>
            <person name="Wang X."/>
            <person name="Wang C.C."/>
            <person name="Yang T.C."/>
            <person name="Huo Q.B."/>
            <person name="Li W."/>
            <person name="Chen H.Y."/>
            <person name="Chen S.E."/>
            <person name="Zhou L.G."/>
            <person name="Ni X.B."/>
            <person name="Tian J.H."/>
            <person name="Sheng Y."/>
            <person name="Liu T."/>
            <person name="Pan Y.S."/>
            <person name="Xia L.Y."/>
            <person name="Li J."/>
            <person name="Zhao F."/>
            <person name="Cao W.C."/>
        </authorList>
    </citation>
    <scope>NUCLEOTIDE SEQUENCE [LARGE SCALE GENOMIC DNA]</scope>
    <source>
        <strain evidence="2">HaeL-2018</strain>
    </source>
</reference>
<protein>
    <submittedName>
        <fullName evidence="2">Uncharacterized protein</fullName>
    </submittedName>
</protein>
<accession>A0A9J6G9C6</accession>
<feature type="compositionally biased region" description="Basic residues" evidence="1">
    <location>
        <begin position="99"/>
        <end position="112"/>
    </location>
</feature>
<feature type="compositionally biased region" description="Basic and acidic residues" evidence="1">
    <location>
        <begin position="113"/>
        <end position="126"/>
    </location>
</feature>
<proteinExistence type="predicted"/>
<evidence type="ECO:0000256" key="1">
    <source>
        <dbReference type="SAM" id="MobiDB-lite"/>
    </source>
</evidence>
<dbReference type="EMBL" id="JABSTR010000007">
    <property type="protein sequence ID" value="KAH9374982.1"/>
    <property type="molecule type" value="Genomic_DNA"/>
</dbReference>
<sequence>MSARSSPRRHNTPTLRRHAVPKFDTTPRVVGTSRGRLDDSPGHQGARPKTARPRGRFTPDARATCSRVEAARRSSTSCSRRGPPEVEGSRSCRVPYRLKVPKKHPGRARRRRQGGEPRRATPHEAS</sequence>
<keyword evidence="3" id="KW-1185">Reference proteome</keyword>
<evidence type="ECO:0000313" key="2">
    <source>
        <dbReference type="EMBL" id="KAH9374982.1"/>
    </source>
</evidence>
<gene>
    <name evidence="2" type="ORF">HPB48_019008</name>
</gene>
<evidence type="ECO:0000313" key="3">
    <source>
        <dbReference type="Proteomes" id="UP000821853"/>
    </source>
</evidence>
<dbReference type="VEuPathDB" id="VectorBase:HLOH_047849"/>
<feature type="region of interest" description="Disordered" evidence="1">
    <location>
        <begin position="1"/>
        <end position="126"/>
    </location>
</feature>
<name>A0A9J6G9C6_HAELO</name>
<organism evidence="2 3">
    <name type="scientific">Haemaphysalis longicornis</name>
    <name type="common">Bush tick</name>
    <dbReference type="NCBI Taxonomy" id="44386"/>
    <lineage>
        <taxon>Eukaryota</taxon>
        <taxon>Metazoa</taxon>
        <taxon>Ecdysozoa</taxon>
        <taxon>Arthropoda</taxon>
        <taxon>Chelicerata</taxon>
        <taxon>Arachnida</taxon>
        <taxon>Acari</taxon>
        <taxon>Parasitiformes</taxon>
        <taxon>Ixodida</taxon>
        <taxon>Ixodoidea</taxon>
        <taxon>Ixodidae</taxon>
        <taxon>Haemaphysalinae</taxon>
        <taxon>Haemaphysalis</taxon>
    </lineage>
</organism>
<dbReference type="Proteomes" id="UP000821853">
    <property type="component" value="Chromosome 5"/>
</dbReference>